<dbReference type="SUPFAM" id="SSF158446">
    <property type="entry name" value="IVS-encoded protein-like"/>
    <property type="match status" value="1"/>
</dbReference>
<dbReference type="InterPro" id="IPR036583">
    <property type="entry name" value="23S_rRNA_IVS_sf"/>
</dbReference>
<reference evidence="1" key="1">
    <citation type="journal article" date="2020" name="mSystems">
        <title>Genome- and Community-Level Interaction Insights into Carbon Utilization and Element Cycling Functions of Hydrothermarchaeota in Hydrothermal Sediment.</title>
        <authorList>
            <person name="Zhou Z."/>
            <person name="Liu Y."/>
            <person name="Xu W."/>
            <person name="Pan J."/>
            <person name="Luo Z.H."/>
            <person name="Li M."/>
        </authorList>
    </citation>
    <scope>NUCLEOTIDE SEQUENCE [LARGE SCALE GENOMIC DNA]</scope>
    <source>
        <strain evidence="1">SpSt-479</strain>
    </source>
</reference>
<dbReference type="Pfam" id="PF05635">
    <property type="entry name" value="23S_rRNA_IVP"/>
    <property type="match status" value="1"/>
</dbReference>
<dbReference type="Gene3D" id="1.20.1440.60">
    <property type="entry name" value="23S rRNA-intervening sequence"/>
    <property type="match status" value="1"/>
</dbReference>
<dbReference type="InterPro" id="IPR012657">
    <property type="entry name" value="23S_rRNA-intervening_sequence"/>
</dbReference>
<dbReference type="NCBIfam" id="TIGR02436">
    <property type="entry name" value="four helix bundle protein"/>
    <property type="match status" value="1"/>
</dbReference>
<evidence type="ECO:0000313" key="1">
    <source>
        <dbReference type="EMBL" id="HFI92079.1"/>
    </source>
</evidence>
<name>A0A7V2ZLA2_9BACT</name>
<organism evidence="1">
    <name type="scientific">Ignavibacterium album</name>
    <dbReference type="NCBI Taxonomy" id="591197"/>
    <lineage>
        <taxon>Bacteria</taxon>
        <taxon>Pseudomonadati</taxon>
        <taxon>Ignavibacteriota</taxon>
        <taxon>Ignavibacteria</taxon>
        <taxon>Ignavibacteriales</taxon>
        <taxon>Ignavibacteriaceae</taxon>
        <taxon>Ignavibacterium</taxon>
    </lineage>
</organism>
<dbReference type="PANTHER" id="PTHR38471">
    <property type="entry name" value="FOUR HELIX BUNDLE PROTEIN"/>
    <property type="match status" value="1"/>
</dbReference>
<dbReference type="EMBL" id="DSUJ01000008">
    <property type="protein sequence ID" value="HFI92079.1"/>
    <property type="molecule type" value="Genomic_DNA"/>
</dbReference>
<dbReference type="AlphaFoldDB" id="A0A7V2ZLA2"/>
<dbReference type="PANTHER" id="PTHR38471:SF2">
    <property type="entry name" value="FOUR HELIX BUNDLE PROTEIN"/>
    <property type="match status" value="1"/>
</dbReference>
<protein>
    <submittedName>
        <fullName evidence="1">Four helix bundle protein</fullName>
    </submittedName>
</protein>
<accession>A0A7V2ZLA2</accession>
<comment type="caution">
    <text evidence="1">The sequence shown here is derived from an EMBL/GenBank/DDBJ whole genome shotgun (WGS) entry which is preliminary data.</text>
</comment>
<sequence length="102" mass="11815">MAKFRFQDLEIWKLSIEISNELFDIADELDAQRYYKFAEQLRASGLSISNNIAEGSGSEFTNEFNYFLNIARRSVFECANILIVLNIRKLISDDKSNILLKN</sequence>
<proteinExistence type="predicted"/>
<gene>
    <name evidence="1" type="ORF">ENS31_11225</name>
</gene>